<comment type="caution">
    <text evidence="1">The sequence shown here is derived from an EMBL/GenBank/DDBJ whole genome shotgun (WGS) entry which is preliminary data.</text>
</comment>
<evidence type="ECO:0000313" key="1">
    <source>
        <dbReference type="EMBL" id="KAK9732872.1"/>
    </source>
</evidence>
<protein>
    <submittedName>
        <fullName evidence="1">Uncharacterized protein</fullName>
    </submittedName>
</protein>
<dbReference type="AlphaFoldDB" id="A0AAW1LH52"/>
<keyword evidence="2" id="KW-1185">Reference proteome</keyword>
<organism evidence="1 2">
    <name type="scientific">Saponaria officinalis</name>
    <name type="common">Common soapwort</name>
    <name type="synonym">Lychnis saponaria</name>
    <dbReference type="NCBI Taxonomy" id="3572"/>
    <lineage>
        <taxon>Eukaryota</taxon>
        <taxon>Viridiplantae</taxon>
        <taxon>Streptophyta</taxon>
        <taxon>Embryophyta</taxon>
        <taxon>Tracheophyta</taxon>
        <taxon>Spermatophyta</taxon>
        <taxon>Magnoliopsida</taxon>
        <taxon>eudicotyledons</taxon>
        <taxon>Gunneridae</taxon>
        <taxon>Pentapetalae</taxon>
        <taxon>Caryophyllales</taxon>
        <taxon>Caryophyllaceae</taxon>
        <taxon>Caryophylleae</taxon>
        <taxon>Saponaria</taxon>
    </lineage>
</organism>
<proteinExistence type="predicted"/>
<reference evidence="1" key="1">
    <citation type="submission" date="2024-03" db="EMBL/GenBank/DDBJ databases">
        <title>WGS assembly of Saponaria officinalis var. Norfolk2.</title>
        <authorList>
            <person name="Jenkins J."/>
            <person name="Shu S."/>
            <person name="Grimwood J."/>
            <person name="Barry K."/>
            <person name="Goodstein D."/>
            <person name="Schmutz J."/>
            <person name="Leebens-Mack J."/>
            <person name="Osbourn A."/>
        </authorList>
    </citation>
    <scope>NUCLEOTIDE SEQUENCE [LARGE SCALE GENOMIC DNA]</scope>
    <source>
        <strain evidence="1">JIC</strain>
    </source>
</reference>
<name>A0AAW1LH52_SAPOF</name>
<evidence type="ECO:0000313" key="2">
    <source>
        <dbReference type="Proteomes" id="UP001443914"/>
    </source>
</evidence>
<gene>
    <name evidence="1" type="ORF">RND81_04G028900</name>
</gene>
<accession>A0AAW1LH52</accession>
<sequence>MLMSLVLRDTLGIVLLRSNLCCYKSVAVTVVVVECGGNKWCWLRDGTEW</sequence>
<dbReference type="Proteomes" id="UP001443914">
    <property type="component" value="Unassembled WGS sequence"/>
</dbReference>
<dbReference type="EMBL" id="JBDFQZ010000004">
    <property type="protein sequence ID" value="KAK9732872.1"/>
    <property type="molecule type" value="Genomic_DNA"/>
</dbReference>